<protein>
    <submittedName>
        <fullName evidence="2">HET-domain-containing protein</fullName>
    </submittedName>
</protein>
<dbReference type="AlphaFoldDB" id="A0A6A7AKE9"/>
<reference evidence="2" key="1">
    <citation type="journal article" date="2020" name="Stud. Mycol.">
        <title>101 Dothideomycetes genomes: a test case for predicting lifestyles and emergence of pathogens.</title>
        <authorList>
            <person name="Haridas S."/>
            <person name="Albert R."/>
            <person name="Binder M."/>
            <person name="Bloem J."/>
            <person name="Labutti K."/>
            <person name="Salamov A."/>
            <person name="Andreopoulos B."/>
            <person name="Baker S."/>
            <person name="Barry K."/>
            <person name="Bills G."/>
            <person name="Bluhm B."/>
            <person name="Cannon C."/>
            <person name="Castanera R."/>
            <person name="Culley D."/>
            <person name="Daum C."/>
            <person name="Ezra D."/>
            <person name="Gonzalez J."/>
            <person name="Henrissat B."/>
            <person name="Kuo A."/>
            <person name="Liang C."/>
            <person name="Lipzen A."/>
            <person name="Lutzoni F."/>
            <person name="Magnuson J."/>
            <person name="Mondo S."/>
            <person name="Nolan M."/>
            <person name="Ohm R."/>
            <person name="Pangilinan J."/>
            <person name="Park H.-J."/>
            <person name="Ramirez L."/>
            <person name="Alfaro M."/>
            <person name="Sun H."/>
            <person name="Tritt A."/>
            <person name="Yoshinaga Y."/>
            <person name="Zwiers L.-H."/>
            <person name="Turgeon B."/>
            <person name="Goodwin S."/>
            <person name="Spatafora J."/>
            <person name="Crous P."/>
            <person name="Grigoriev I."/>
        </authorList>
    </citation>
    <scope>NUCLEOTIDE SEQUENCE</scope>
    <source>
        <strain evidence="2">CBS 113818</strain>
    </source>
</reference>
<accession>A0A6A7AKE9</accession>
<gene>
    <name evidence="2" type="ORF">CC86DRAFT_339243</name>
</gene>
<evidence type="ECO:0000313" key="3">
    <source>
        <dbReference type="Proteomes" id="UP000799424"/>
    </source>
</evidence>
<dbReference type="InterPro" id="IPR010730">
    <property type="entry name" value="HET"/>
</dbReference>
<keyword evidence="3" id="KW-1185">Reference proteome</keyword>
<dbReference type="EMBL" id="MU006216">
    <property type="protein sequence ID" value="KAF2833726.1"/>
    <property type="molecule type" value="Genomic_DNA"/>
</dbReference>
<name>A0A6A7AKE9_9PLEO</name>
<organism evidence="2 3">
    <name type="scientific">Ophiobolus disseminans</name>
    <dbReference type="NCBI Taxonomy" id="1469910"/>
    <lineage>
        <taxon>Eukaryota</taxon>
        <taxon>Fungi</taxon>
        <taxon>Dikarya</taxon>
        <taxon>Ascomycota</taxon>
        <taxon>Pezizomycotina</taxon>
        <taxon>Dothideomycetes</taxon>
        <taxon>Pleosporomycetidae</taxon>
        <taxon>Pleosporales</taxon>
        <taxon>Pleosporineae</taxon>
        <taxon>Phaeosphaeriaceae</taxon>
        <taxon>Ophiobolus</taxon>
    </lineage>
</organism>
<dbReference type="PANTHER" id="PTHR33112:SF16">
    <property type="entry name" value="HETEROKARYON INCOMPATIBILITY DOMAIN-CONTAINING PROTEIN"/>
    <property type="match status" value="1"/>
</dbReference>
<dbReference type="Pfam" id="PF06985">
    <property type="entry name" value="HET"/>
    <property type="match status" value="1"/>
</dbReference>
<proteinExistence type="predicted"/>
<dbReference type="OrthoDB" id="5125733at2759"/>
<dbReference type="PANTHER" id="PTHR33112">
    <property type="entry name" value="DOMAIN PROTEIN, PUTATIVE-RELATED"/>
    <property type="match status" value="1"/>
</dbReference>
<sequence>MFSLRIVPNAKNEKIQWVCLSYCWGGDQPSKTTKANLDERLTLLPFADLPKTITDAITVTGRLGLRYLWVDALCIIQDDGDDVAREIATMPEVYRYAICTISASRASTSEEGFLQNHHTDDMHHSPIVLRITCPDGTPGQINLSNRGSEYRYVQEPIHKRAWCYQERILSPRIVDFGHTQVQWICKSKRFADGGRVERAASTDALLGSALQDLSQHELHDKWADIVSKYTRRDLTFAGDRLLAVSAVAAYFAPRFGCEYLAGHWKDSLALQLAWVAGRPKYTRPNVYVAPSWSWASVSDSVYWDMVDERVPAVDVLDCQVELTRSFAPLGAVSSGSLLLRGQMCEVTWYFNRSNKQTQVETGNFSFLADRETVETLPGYLTTHFQALVHRDALEPDWSSDPEASMKVLCLKLRARSQKGDSLCLFLVPAHGSKGALRRIASFRIVDAVYRFDPPIATDFFEGCERKEVKII</sequence>
<evidence type="ECO:0000313" key="2">
    <source>
        <dbReference type="EMBL" id="KAF2833726.1"/>
    </source>
</evidence>
<evidence type="ECO:0000259" key="1">
    <source>
        <dbReference type="Pfam" id="PF06985"/>
    </source>
</evidence>
<feature type="domain" description="Heterokaryon incompatibility" evidence="1">
    <location>
        <begin position="17"/>
        <end position="166"/>
    </location>
</feature>
<dbReference type="Proteomes" id="UP000799424">
    <property type="component" value="Unassembled WGS sequence"/>
</dbReference>